<evidence type="ECO:0000313" key="2">
    <source>
        <dbReference type="EMBL" id="RDK88810.1"/>
    </source>
</evidence>
<gene>
    <name evidence="2" type="ORF">C8D94_101687</name>
</gene>
<dbReference type="AlphaFoldDB" id="A0A370QLD1"/>
<keyword evidence="1" id="KW-0472">Membrane</keyword>
<dbReference type="RefSeq" id="WP_115122480.1">
    <property type="nucleotide sequence ID" value="NZ_QRAO01000001.1"/>
</dbReference>
<protein>
    <submittedName>
        <fullName evidence="2">Uncharacterized protein</fullName>
    </submittedName>
</protein>
<comment type="caution">
    <text evidence="2">The sequence shown here is derived from an EMBL/GenBank/DDBJ whole genome shotgun (WGS) entry which is preliminary data.</text>
</comment>
<evidence type="ECO:0000256" key="1">
    <source>
        <dbReference type="SAM" id="Phobius"/>
    </source>
</evidence>
<reference evidence="2 3" key="1">
    <citation type="submission" date="2018-07" db="EMBL/GenBank/DDBJ databases">
        <title>Genomic Encyclopedia of Type Strains, Phase IV (KMG-IV): sequencing the most valuable type-strain genomes for metagenomic binning, comparative biology and taxonomic classification.</title>
        <authorList>
            <person name="Goeker M."/>
        </authorList>
    </citation>
    <scope>NUCLEOTIDE SEQUENCE [LARGE SCALE GENOMIC DNA]</scope>
    <source>
        <strain evidence="2 3">DSM 101478</strain>
    </source>
</reference>
<proteinExistence type="predicted"/>
<feature type="transmembrane region" description="Helical" evidence="1">
    <location>
        <begin position="91"/>
        <end position="110"/>
    </location>
</feature>
<sequence length="111" mass="12877">MKSTHTLHTARLNNNCPTCFATNGLELTFTQDKKENKFFEKAEKEIKSTMYCHTCNQTIFPVNWTNDIERVYNYNLKLAEPMSGAVKLKPLFYIIILVDALLLAALIYYFT</sequence>
<keyword evidence="1" id="KW-0812">Transmembrane</keyword>
<accession>A0A370QLD1</accession>
<keyword evidence="3" id="KW-1185">Reference proteome</keyword>
<dbReference type="OrthoDB" id="1139350at2"/>
<dbReference type="EMBL" id="QRAO01000001">
    <property type="protein sequence ID" value="RDK88810.1"/>
    <property type="molecule type" value="Genomic_DNA"/>
</dbReference>
<dbReference type="Proteomes" id="UP000255317">
    <property type="component" value="Unassembled WGS sequence"/>
</dbReference>
<keyword evidence="1" id="KW-1133">Transmembrane helix</keyword>
<name>A0A370QLD1_9FLAO</name>
<evidence type="ECO:0000313" key="3">
    <source>
        <dbReference type="Proteomes" id="UP000255317"/>
    </source>
</evidence>
<organism evidence="2 3">
    <name type="scientific">Marinirhabdus gelatinilytica</name>
    <dbReference type="NCBI Taxonomy" id="1703343"/>
    <lineage>
        <taxon>Bacteria</taxon>
        <taxon>Pseudomonadati</taxon>
        <taxon>Bacteroidota</taxon>
        <taxon>Flavobacteriia</taxon>
        <taxon>Flavobacteriales</taxon>
        <taxon>Flavobacteriaceae</taxon>
    </lineage>
</organism>